<evidence type="ECO:0000256" key="3">
    <source>
        <dbReference type="ARBA" id="ARBA00023125"/>
    </source>
</evidence>
<dbReference type="InterPro" id="IPR013762">
    <property type="entry name" value="Integrase-like_cat_sf"/>
</dbReference>
<dbReference type="Gene3D" id="1.10.150.130">
    <property type="match status" value="1"/>
</dbReference>
<accession>A0A1T2L548</accession>
<dbReference type="SUPFAM" id="SSF56349">
    <property type="entry name" value="DNA breaking-rejoining enzymes"/>
    <property type="match status" value="1"/>
</dbReference>
<dbReference type="OrthoDB" id="9795573at2"/>
<dbReference type="InterPro" id="IPR002104">
    <property type="entry name" value="Integrase_catalytic"/>
</dbReference>
<evidence type="ECO:0000313" key="6">
    <source>
        <dbReference type="EMBL" id="OOZ40238.1"/>
    </source>
</evidence>
<proteinExistence type="inferred from homology"/>
<dbReference type="InterPro" id="IPR011010">
    <property type="entry name" value="DNA_brk_join_enz"/>
</dbReference>
<protein>
    <recommendedName>
        <fullName evidence="5">Tyr recombinase domain-containing protein</fullName>
    </recommendedName>
</protein>
<evidence type="ECO:0000256" key="2">
    <source>
        <dbReference type="ARBA" id="ARBA00022908"/>
    </source>
</evidence>
<feature type="domain" description="Tyr recombinase" evidence="5">
    <location>
        <begin position="221"/>
        <end position="394"/>
    </location>
</feature>
<dbReference type="EMBL" id="MPRK01000096">
    <property type="protein sequence ID" value="OOZ40238.1"/>
    <property type="molecule type" value="Genomic_DNA"/>
</dbReference>
<dbReference type="Gene3D" id="1.10.443.10">
    <property type="entry name" value="Intergrase catalytic core"/>
    <property type="match status" value="1"/>
</dbReference>
<dbReference type="Proteomes" id="UP000190198">
    <property type="component" value="Unassembled WGS sequence"/>
</dbReference>
<dbReference type="GO" id="GO:0006310">
    <property type="term" value="P:DNA recombination"/>
    <property type="evidence" value="ECO:0007669"/>
    <property type="project" value="UniProtKB-KW"/>
</dbReference>
<dbReference type="InterPro" id="IPR050808">
    <property type="entry name" value="Phage_Integrase"/>
</dbReference>
<gene>
    <name evidence="6" type="ORF">BOW52_06150</name>
</gene>
<dbReference type="Gene3D" id="3.30.160.390">
    <property type="entry name" value="Integrase, DNA-binding domain"/>
    <property type="match status" value="1"/>
</dbReference>
<dbReference type="Pfam" id="PF22022">
    <property type="entry name" value="Phage_int_M"/>
    <property type="match status" value="1"/>
</dbReference>
<dbReference type="GO" id="GO:0015074">
    <property type="term" value="P:DNA integration"/>
    <property type="evidence" value="ECO:0007669"/>
    <property type="project" value="UniProtKB-KW"/>
</dbReference>
<dbReference type="InterPro" id="IPR010998">
    <property type="entry name" value="Integrase_recombinase_N"/>
</dbReference>
<dbReference type="RefSeq" id="WP_078476935.1">
    <property type="nucleotide sequence ID" value="NZ_MPRK01000096.1"/>
</dbReference>
<keyword evidence="2" id="KW-0229">DNA integration</keyword>
<dbReference type="GO" id="GO:0003677">
    <property type="term" value="F:DNA binding"/>
    <property type="evidence" value="ECO:0007669"/>
    <property type="project" value="UniProtKB-KW"/>
</dbReference>
<keyword evidence="7" id="KW-1185">Reference proteome</keyword>
<comment type="similarity">
    <text evidence="1">Belongs to the 'phage' integrase family.</text>
</comment>
<reference evidence="6 7" key="1">
    <citation type="submission" date="2016-11" db="EMBL/GenBank/DDBJ databases">
        <title>Mixed transmission modes and dynamic genome evolution in an obligate animal-bacterial symbiosis.</title>
        <authorList>
            <person name="Russell S.L."/>
            <person name="Corbett-Detig R.B."/>
            <person name="Cavanaugh C.M."/>
        </authorList>
    </citation>
    <scope>NUCLEOTIDE SEQUENCE [LARGE SCALE GENOMIC DNA]</scope>
    <source>
        <strain evidence="6">Sp-SM6</strain>
    </source>
</reference>
<dbReference type="AlphaFoldDB" id="A0A1T2L548"/>
<evidence type="ECO:0000259" key="5">
    <source>
        <dbReference type="PROSITE" id="PS51898"/>
    </source>
</evidence>
<keyword evidence="4" id="KW-0233">DNA recombination</keyword>
<dbReference type="PROSITE" id="PS51898">
    <property type="entry name" value="TYR_RECOMBINASE"/>
    <property type="match status" value="1"/>
</dbReference>
<dbReference type="PANTHER" id="PTHR30629:SF2">
    <property type="entry name" value="PROPHAGE INTEGRASE INTS-RELATED"/>
    <property type="match status" value="1"/>
</dbReference>
<evidence type="ECO:0000313" key="7">
    <source>
        <dbReference type="Proteomes" id="UP000190198"/>
    </source>
</evidence>
<name>A0A1T2L548_9GAMM</name>
<dbReference type="InterPro" id="IPR053876">
    <property type="entry name" value="Phage_int_M"/>
</dbReference>
<evidence type="ECO:0000256" key="4">
    <source>
        <dbReference type="ARBA" id="ARBA00023172"/>
    </source>
</evidence>
<dbReference type="Pfam" id="PF00589">
    <property type="entry name" value="Phage_integrase"/>
    <property type="match status" value="1"/>
</dbReference>
<dbReference type="InterPro" id="IPR038488">
    <property type="entry name" value="Integrase_DNA-bd_sf"/>
</dbReference>
<organism evidence="6 7">
    <name type="scientific">Solemya elarraichensis gill symbiont</name>
    <dbReference type="NCBI Taxonomy" id="1918949"/>
    <lineage>
        <taxon>Bacteria</taxon>
        <taxon>Pseudomonadati</taxon>
        <taxon>Pseudomonadota</taxon>
        <taxon>Gammaproteobacteria</taxon>
        <taxon>sulfur-oxidizing symbionts</taxon>
    </lineage>
</organism>
<sequence>MAKTIKRLADLKVKRLKEPGSYPDGEGLYLQITKIGAKSWFYRYETSGKGRKKGLGAYPTISLEKARKAAHECRLLRQQGLDPIDYARQLEEQKLAQEQIDKAQVKTFKICALEYIDSRKAEWSNAKHAHQWSQSLESYAYPHFGEVPVQDVNVSLVMSALKPIWTSKTETATRVRQRIEAVLDYAAALHYRAGENPARWKGHLDKVLPRPSKVRAIVHHPAMPYFDVPEYFQSLREMNSIAAKTLAFTILTATRSGEAREARWDEIDLDHAVWTIPAERMKARKLFRVPLSSQAIEILSEMQPLELEGWVFPGLSGRKAISEAAVRKLLKTDHPDLTTHGFRSTFRDWCAEMTNHPREIAESALAHVLESKSEAAYQRGDLLERRRRLMEAWEGYLLTDGASADVLPIRRGSV</sequence>
<dbReference type="PANTHER" id="PTHR30629">
    <property type="entry name" value="PROPHAGE INTEGRASE"/>
    <property type="match status" value="1"/>
</dbReference>
<evidence type="ECO:0000256" key="1">
    <source>
        <dbReference type="ARBA" id="ARBA00008857"/>
    </source>
</evidence>
<dbReference type="InterPro" id="IPR025166">
    <property type="entry name" value="Integrase_DNA_bind_dom"/>
</dbReference>
<dbReference type="CDD" id="cd00801">
    <property type="entry name" value="INT_P4_C"/>
    <property type="match status" value="1"/>
</dbReference>
<keyword evidence="3" id="KW-0238">DNA-binding</keyword>
<dbReference type="Pfam" id="PF13356">
    <property type="entry name" value="Arm-DNA-bind_3"/>
    <property type="match status" value="1"/>
</dbReference>
<comment type="caution">
    <text evidence="6">The sequence shown here is derived from an EMBL/GenBank/DDBJ whole genome shotgun (WGS) entry which is preliminary data.</text>
</comment>